<dbReference type="Proteomes" id="UP000321926">
    <property type="component" value="Unassembled WGS sequence"/>
</dbReference>
<comment type="caution">
    <text evidence="2">The sequence shown here is derived from an EMBL/GenBank/DDBJ whole genome shotgun (WGS) entry which is preliminary data.</text>
</comment>
<organism evidence="2 3">
    <name type="scientific">Pontibacter qinzhouensis</name>
    <dbReference type="NCBI Taxonomy" id="2603253"/>
    <lineage>
        <taxon>Bacteria</taxon>
        <taxon>Pseudomonadati</taxon>
        <taxon>Bacteroidota</taxon>
        <taxon>Cytophagia</taxon>
        <taxon>Cytophagales</taxon>
        <taxon>Hymenobacteraceae</taxon>
        <taxon>Pontibacter</taxon>
    </lineage>
</organism>
<gene>
    <name evidence="2" type="ORF">FVR03_10790</name>
</gene>
<evidence type="ECO:0000313" key="3">
    <source>
        <dbReference type="Proteomes" id="UP000321926"/>
    </source>
</evidence>
<name>A0A5C8KA30_9BACT</name>
<protein>
    <submittedName>
        <fullName evidence="2">Uncharacterized protein</fullName>
    </submittedName>
</protein>
<proteinExistence type="predicted"/>
<feature type="compositionally biased region" description="Basic and acidic residues" evidence="1">
    <location>
        <begin position="1"/>
        <end position="24"/>
    </location>
</feature>
<dbReference type="EMBL" id="VRTY01000035">
    <property type="protein sequence ID" value="TXK46366.1"/>
    <property type="molecule type" value="Genomic_DNA"/>
</dbReference>
<feature type="region of interest" description="Disordered" evidence="1">
    <location>
        <begin position="1"/>
        <end position="124"/>
    </location>
</feature>
<keyword evidence="3" id="KW-1185">Reference proteome</keyword>
<dbReference type="AlphaFoldDB" id="A0A5C8KA30"/>
<sequence>MAIRDEDKKSTPDKPKNVHDDFNKRVTIGNEPDPSAKRNVGRGGDLERDDQKDKLENMHIGGNEATGYGANDPKSKESYAQGPGFEFEGSDTAMDDSVNGIRNSDQPFEGEASANDQEGDPTRV</sequence>
<evidence type="ECO:0000256" key="1">
    <source>
        <dbReference type="SAM" id="MobiDB-lite"/>
    </source>
</evidence>
<evidence type="ECO:0000313" key="2">
    <source>
        <dbReference type="EMBL" id="TXK46366.1"/>
    </source>
</evidence>
<feature type="compositionally biased region" description="Basic and acidic residues" evidence="1">
    <location>
        <begin position="44"/>
        <end position="57"/>
    </location>
</feature>
<reference evidence="2 3" key="1">
    <citation type="submission" date="2019-08" db="EMBL/GenBank/DDBJ databases">
        <authorList>
            <person name="Shi S."/>
        </authorList>
    </citation>
    <scope>NUCLEOTIDE SEQUENCE [LARGE SCALE GENOMIC DNA]</scope>
    <source>
        <strain evidence="2 3">GY10130</strain>
    </source>
</reference>
<accession>A0A5C8KA30</accession>
<dbReference type="RefSeq" id="WP_147921762.1">
    <property type="nucleotide sequence ID" value="NZ_VRTY01000035.1"/>
</dbReference>
<dbReference type="OrthoDB" id="882412at2"/>